<proteinExistence type="predicted"/>
<dbReference type="Pfam" id="PF20182">
    <property type="entry name" value="DUF6545"/>
    <property type="match status" value="1"/>
</dbReference>
<keyword evidence="1" id="KW-1133">Transmembrane helix</keyword>
<evidence type="ECO:0000256" key="1">
    <source>
        <dbReference type="SAM" id="Phobius"/>
    </source>
</evidence>
<feature type="transmembrane region" description="Helical" evidence="1">
    <location>
        <begin position="151"/>
        <end position="175"/>
    </location>
</feature>
<sequence length="407" mass="44034">MSRACERLSAMNLFIYAVTLACLAALVVKTRELCRDPRNLSMRSLCLVLSGLTVSVGIQPFVTAIDQGTGISRLGSFIGQCAVLVAAGAGQVFLIRIYRATPAAESESRWRHALLLVILAASVVMFVLSPLDPEKGVGAAGHLSLLPRPYLYLYLYFGYVAVTLVAVIRMCLRYAALTEQKALRTGLRILVAGCTAGLAYIAASVVARTMQDFHLNVNSWKGPVTTPLYLTTDALILIGCVFPAWAPQLGAGWRWFANRRAGRRLQPLWLALYRAIPEIALVPLTSGGSWSDTRLQLYRQVIEIRDGQLALRPYVDPRASRISLELAQNSRLTARQRAAVAEAAALAAAIEAKINGIPPGDYGSAGQPEPPGGADVADFAAEIAWLQQVARAFRSPIVARTLQQLHA</sequence>
<feature type="domain" description="DUF6545" evidence="2">
    <location>
        <begin position="254"/>
        <end position="395"/>
    </location>
</feature>
<feature type="transmembrane region" description="Helical" evidence="1">
    <location>
        <begin position="74"/>
        <end position="98"/>
    </location>
</feature>
<keyword evidence="4" id="KW-1185">Reference proteome</keyword>
<dbReference type="NCBIfam" id="NF042915">
    <property type="entry name" value="MAB_1171c_fam"/>
    <property type="match status" value="1"/>
</dbReference>
<protein>
    <recommendedName>
        <fullName evidence="2">DUF6545 domain-containing protein</fullName>
    </recommendedName>
</protein>
<accession>A0ABN2GL29</accession>
<dbReference type="InterPro" id="IPR046675">
    <property type="entry name" value="DUF6545"/>
</dbReference>
<feature type="transmembrane region" description="Helical" evidence="1">
    <location>
        <begin position="12"/>
        <end position="28"/>
    </location>
</feature>
<feature type="transmembrane region" description="Helical" evidence="1">
    <location>
        <begin position="227"/>
        <end position="246"/>
    </location>
</feature>
<comment type="caution">
    <text evidence="3">The sequence shown here is derived from an EMBL/GenBank/DDBJ whole genome shotgun (WGS) entry which is preliminary data.</text>
</comment>
<dbReference type="InterPro" id="IPR050039">
    <property type="entry name" value="MAB_1171c-like"/>
</dbReference>
<name>A0ABN2GL29_9ACTN</name>
<organism evidence="3 4">
    <name type="scientific">Fodinicola feengrottensis</name>
    <dbReference type="NCBI Taxonomy" id="435914"/>
    <lineage>
        <taxon>Bacteria</taxon>
        <taxon>Bacillati</taxon>
        <taxon>Actinomycetota</taxon>
        <taxon>Actinomycetes</taxon>
        <taxon>Mycobacteriales</taxon>
        <taxon>Fodinicola</taxon>
    </lineage>
</organism>
<reference evidence="3 4" key="1">
    <citation type="journal article" date="2019" name="Int. J. Syst. Evol. Microbiol.">
        <title>The Global Catalogue of Microorganisms (GCM) 10K type strain sequencing project: providing services to taxonomists for standard genome sequencing and annotation.</title>
        <authorList>
            <consortium name="The Broad Institute Genomics Platform"/>
            <consortium name="The Broad Institute Genome Sequencing Center for Infectious Disease"/>
            <person name="Wu L."/>
            <person name="Ma J."/>
        </authorList>
    </citation>
    <scope>NUCLEOTIDE SEQUENCE [LARGE SCALE GENOMIC DNA]</scope>
    <source>
        <strain evidence="3 4">JCM 14718</strain>
    </source>
</reference>
<evidence type="ECO:0000259" key="2">
    <source>
        <dbReference type="Pfam" id="PF20182"/>
    </source>
</evidence>
<feature type="transmembrane region" description="Helical" evidence="1">
    <location>
        <begin position="110"/>
        <end position="131"/>
    </location>
</feature>
<dbReference type="PROSITE" id="PS51257">
    <property type="entry name" value="PROKAR_LIPOPROTEIN"/>
    <property type="match status" value="1"/>
</dbReference>
<feature type="transmembrane region" description="Helical" evidence="1">
    <location>
        <begin position="40"/>
        <end position="62"/>
    </location>
</feature>
<keyword evidence="1" id="KW-0472">Membrane</keyword>
<keyword evidence="1" id="KW-0812">Transmembrane</keyword>
<feature type="transmembrane region" description="Helical" evidence="1">
    <location>
        <begin position="187"/>
        <end position="207"/>
    </location>
</feature>
<dbReference type="Proteomes" id="UP001500618">
    <property type="component" value="Unassembled WGS sequence"/>
</dbReference>
<evidence type="ECO:0000313" key="3">
    <source>
        <dbReference type="EMBL" id="GAA1672999.1"/>
    </source>
</evidence>
<dbReference type="EMBL" id="BAAANY010000008">
    <property type="protein sequence ID" value="GAA1672999.1"/>
    <property type="molecule type" value="Genomic_DNA"/>
</dbReference>
<evidence type="ECO:0000313" key="4">
    <source>
        <dbReference type="Proteomes" id="UP001500618"/>
    </source>
</evidence>
<gene>
    <name evidence="3" type="ORF">GCM10009765_22900</name>
</gene>